<name>A0A972H048_9BACL</name>
<dbReference type="EMBL" id="WHOD01000049">
    <property type="protein sequence ID" value="NOU93766.1"/>
    <property type="molecule type" value="Genomic_DNA"/>
</dbReference>
<proteinExistence type="predicted"/>
<dbReference type="Proteomes" id="UP000641588">
    <property type="component" value="Unassembled WGS sequence"/>
</dbReference>
<protein>
    <submittedName>
        <fullName evidence="1">Uncharacterized protein</fullName>
    </submittedName>
</protein>
<accession>A0A972H048</accession>
<evidence type="ECO:0000313" key="2">
    <source>
        <dbReference type="Proteomes" id="UP000641588"/>
    </source>
</evidence>
<organism evidence="1 2">
    <name type="scientific">Paenibacillus foliorum</name>
    <dbReference type="NCBI Taxonomy" id="2654974"/>
    <lineage>
        <taxon>Bacteria</taxon>
        <taxon>Bacillati</taxon>
        <taxon>Bacillota</taxon>
        <taxon>Bacilli</taxon>
        <taxon>Bacillales</taxon>
        <taxon>Paenibacillaceae</taxon>
        <taxon>Paenibacillus</taxon>
    </lineage>
</organism>
<keyword evidence="2" id="KW-1185">Reference proteome</keyword>
<reference evidence="1" key="1">
    <citation type="submission" date="2019-10" db="EMBL/GenBank/DDBJ databases">
        <title>Description of Paenibacillus glebae sp. nov.</title>
        <authorList>
            <person name="Carlier A."/>
            <person name="Qi S."/>
        </authorList>
    </citation>
    <scope>NUCLEOTIDE SEQUENCE</scope>
    <source>
        <strain evidence="1">LMG 31456</strain>
    </source>
</reference>
<gene>
    <name evidence="1" type="ORF">GC093_11105</name>
</gene>
<sequence length="87" mass="10016">MKNVGAIDVIERKKVIYRNQQIYGDSMRFASKHPLIQLHTPNNLENRYSSLIKTTLRSITSAEYEVSLVVREDNAENAVSYTLMVEN</sequence>
<comment type="caution">
    <text evidence="1">The sequence shown here is derived from an EMBL/GenBank/DDBJ whole genome shotgun (WGS) entry which is preliminary data.</text>
</comment>
<evidence type="ECO:0000313" key="1">
    <source>
        <dbReference type="EMBL" id="NOU93766.1"/>
    </source>
</evidence>
<dbReference type="AlphaFoldDB" id="A0A972H048"/>